<reference evidence="2" key="2">
    <citation type="submission" date="2015-07" db="EMBL/GenBank/DDBJ databases">
        <title>Plasmids, circular viruses and viroids from rat gut.</title>
        <authorList>
            <person name="Jorgensen T.J."/>
            <person name="Hansen M.A."/>
            <person name="Xu Z."/>
            <person name="Tabak M.A."/>
            <person name="Sorensen S.J."/>
            <person name="Hansen L.H."/>
        </authorList>
    </citation>
    <scope>NUCLEOTIDE SEQUENCE</scope>
    <source>
        <plasmid evidence="2">pRGRH0115</plasmid>
    </source>
</reference>
<evidence type="ECO:0000256" key="1">
    <source>
        <dbReference type="SAM" id="MobiDB-lite"/>
    </source>
</evidence>
<accession>A0A0H5PWK3</accession>
<dbReference type="EMBL" id="LN852805">
    <property type="protein sequence ID" value="CRY93958.1"/>
    <property type="molecule type" value="Genomic_DNA"/>
</dbReference>
<reference evidence="2" key="1">
    <citation type="submission" date="2015-06" db="EMBL/GenBank/DDBJ databases">
        <authorList>
            <person name="Joergensen T."/>
        </authorList>
    </citation>
    <scope>NUCLEOTIDE SEQUENCE</scope>
    <source>
        <plasmid evidence="2">pRGRH0115</plasmid>
    </source>
</reference>
<geneLocation type="plasmid" evidence="2">
    <name>pRGRH0115</name>
</geneLocation>
<protein>
    <submittedName>
        <fullName evidence="2">Uncharacterized protein</fullName>
    </submittedName>
</protein>
<name>A0A0H5PWK3_9ZZZZ</name>
<organism evidence="2">
    <name type="scientific">uncultured prokaryote</name>
    <dbReference type="NCBI Taxonomy" id="198431"/>
    <lineage>
        <taxon>unclassified sequences</taxon>
        <taxon>environmental samples</taxon>
    </lineage>
</organism>
<evidence type="ECO:0000313" key="2">
    <source>
        <dbReference type="EMBL" id="CRY93958.1"/>
    </source>
</evidence>
<sequence length="97" mass="10047">MRYDCRLQGSRAALAPLRYAAAVRLALPPTPSATEQPGGPGSAALRRSRPPSPSAAGSASAPAAPPYRGERRRRYGANAALMVPAANEQKTDCCSIA</sequence>
<feature type="region of interest" description="Disordered" evidence="1">
    <location>
        <begin position="29"/>
        <end position="72"/>
    </location>
</feature>
<proteinExistence type="predicted"/>
<dbReference type="AlphaFoldDB" id="A0A0H5PWK3"/>
<keyword evidence="2" id="KW-0614">Plasmid</keyword>